<keyword evidence="4" id="KW-1133">Transmembrane helix</keyword>
<keyword evidence="7" id="KW-0675">Receptor</keyword>
<dbReference type="PANTHER" id="PTHR45930">
    <property type="entry name" value="G-PROTEIN COUPLED RECEPTOR 124-LIKE PROTEIN"/>
    <property type="match status" value="1"/>
</dbReference>
<dbReference type="InterPro" id="IPR000203">
    <property type="entry name" value="GPS"/>
</dbReference>
<name>A0ABD0QN32_CIRMR</name>
<dbReference type="Pfam" id="PF01825">
    <property type="entry name" value="GPS"/>
    <property type="match status" value="1"/>
</dbReference>
<keyword evidence="6" id="KW-1015">Disulfide bond</keyword>
<evidence type="ECO:0000256" key="5">
    <source>
        <dbReference type="ARBA" id="ARBA00023136"/>
    </source>
</evidence>
<evidence type="ECO:0000256" key="1">
    <source>
        <dbReference type="ARBA" id="ARBA00004370"/>
    </source>
</evidence>
<feature type="non-terminal residue" evidence="9">
    <location>
        <position position="1"/>
    </location>
</feature>
<evidence type="ECO:0000256" key="2">
    <source>
        <dbReference type="ARBA" id="ARBA00007343"/>
    </source>
</evidence>
<dbReference type="AlphaFoldDB" id="A0ABD0QN32"/>
<sequence>GCSMWNQSDPIIVSLRHTSPGNDPVAAHWSLQALEHHGSWSLDGCQLAHSDASTSTLRCSVLSNYAVLQ</sequence>
<dbReference type="GO" id="GO:0016020">
    <property type="term" value="C:membrane"/>
    <property type="evidence" value="ECO:0007669"/>
    <property type="project" value="UniProtKB-SubCell"/>
</dbReference>
<evidence type="ECO:0000256" key="7">
    <source>
        <dbReference type="ARBA" id="ARBA00023170"/>
    </source>
</evidence>
<evidence type="ECO:0000256" key="3">
    <source>
        <dbReference type="ARBA" id="ARBA00022692"/>
    </source>
</evidence>
<dbReference type="PANTHER" id="PTHR45930:SF1">
    <property type="entry name" value="ADHESION G PROTEIN-COUPLED RECEPTOR A2"/>
    <property type="match status" value="1"/>
</dbReference>
<comment type="subcellular location">
    <subcellularLocation>
        <location evidence="1">Membrane</location>
    </subcellularLocation>
</comment>
<comment type="similarity">
    <text evidence="2">Belongs to the G-protein coupled receptor 2 family. Adhesion G-protein coupled receptor (ADGR) subfamily.</text>
</comment>
<accession>A0ABD0QN32</accession>
<feature type="non-terminal residue" evidence="9">
    <location>
        <position position="69"/>
    </location>
</feature>
<dbReference type="Proteomes" id="UP001529510">
    <property type="component" value="Unassembled WGS sequence"/>
</dbReference>
<comment type="caution">
    <text evidence="9">The sequence shown here is derived from an EMBL/GenBank/DDBJ whole genome shotgun (WGS) entry which is preliminary data.</text>
</comment>
<dbReference type="InterPro" id="IPR046338">
    <property type="entry name" value="GAIN_dom_sf"/>
</dbReference>
<dbReference type="InterPro" id="IPR051963">
    <property type="entry name" value="Adhesion_GPCR_A"/>
</dbReference>
<feature type="domain" description="GAIN-B" evidence="8">
    <location>
        <begin position="1"/>
        <end position="69"/>
    </location>
</feature>
<evidence type="ECO:0000313" key="10">
    <source>
        <dbReference type="Proteomes" id="UP001529510"/>
    </source>
</evidence>
<evidence type="ECO:0000259" key="8">
    <source>
        <dbReference type="PROSITE" id="PS50221"/>
    </source>
</evidence>
<dbReference type="PROSITE" id="PS50221">
    <property type="entry name" value="GAIN_B"/>
    <property type="match status" value="1"/>
</dbReference>
<gene>
    <name evidence="9" type="ORF">M9458_018226</name>
</gene>
<dbReference type="InterPro" id="IPR057244">
    <property type="entry name" value="GAIN_B"/>
</dbReference>
<dbReference type="Gene3D" id="2.60.220.50">
    <property type="match status" value="1"/>
</dbReference>
<protein>
    <recommendedName>
        <fullName evidence="8">GAIN-B domain-containing protein</fullName>
    </recommendedName>
</protein>
<reference evidence="9 10" key="1">
    <citation type="submission" date="2024-05" db="EMBL/GenBank/DDBJ databases">
        <title>Genome sequencing and assembly of Indian major carp, Cirrhinus mrigala (Hamilton, 1822).</title>
        <authorList>
            <person name="Mohindra V."/>
            <person name="Chowdhury L.M."/>
            <person name="Lal K."/>
            <person name="Jena J.K."/>
        </authorList>
    </citation>
    <scope>NUCLEOTIDE SEQUENCE [LARGE SCALE GENOMIC DNA]</scope>
    <source>
        <strain evidence="9">CM1030</strain>
        <tissue evidence="9">Blood</tissue>
    </source>
</reference>
<organism evidence="9 10">
    <name type="scientific">Cirrhinus mrigala</name>
    <name type="common">Mrigala</name>
    <dbReference type="NCBI Taxonomy" id="683832"/>
    <lineage>
        <taxon>Eukaryota</taxon>
        <taxon>Metazoa</taxon>
        <taxon>Chordata</taxon>
        <taxon>Craniata</taxon>
        <taxon>Vertebrata</taxon>
        <taxon>Euteleostomi</taxon>
        <taxon>Actinopterygii</taxon>
        <taxon>Neopterygii</taxon>
        <taxon>Teleostei</taxon>
        <taxon>Ostariophysi</taxon>
        <taxon>Cypriniformes</taxon>
        <taxon>Cyprinidae</taxon>
        <taxon>Labeoninae</taxon>
        <taxon>Labeonini</taxon>
        <taxon>Cirrhinus</taxon>
    </lineage>
</organism>
<keyword evidence="5" id="KW-0472">Membrane</keyword>
<proteinExistence type="inferred from homology"/>
<dbReference type="EMBL" id="JAMKFB020000008">
    <property type="protein sequence ID" value="KAL0186556.1"/>
    <property type="molecule type" value="Genomic_DNA"/>
</dbReference>
<keyword evidence="10" id="KW-1185">Reference proteome</keyword>
<evidence type="ECO:0000256" key="4">
    <source>
        <dbReference type="ARBA" id="ARBA00022989"/>
    </source>
</evidence>
<evidence type="ECO:0000256" key="6">
    <source>
        <dbReference type="ARBA" id="ARBA00023157"/>
    </source>
</evidence>
<keyword evidence="3" id="KW-0812">Transmembrane</keyword>
<evidence type="ECO:0000313" key="9">
    <source>
        <dbReference type="EMBL" id="KAL0186556.1"/>
    </source>
</evidence>